<evidence type="ECO:0000313" key="2">
    <source>
        <dbReference type="EMBL" id="CDM23042.1"/>
    </source>
</evidence>
<dbReference type="PATRIC" id="fig|1437824.5.peg.562"/>
<reference evidence="2 3" key="1">
    <citation type="journal article" date="2014" name="BMC Microbiol.">
        <title>The oxygen-independent metabolism of cyclic monoterpenes in Castellaniella defragrans 65Phen.</title>
        <authorList>
            <person name="Petasch J."/>
            <person name="Disch E.M."/>
            <person name="Markert S."/>
            <person name="Becher D."/>
            <person name="Schweder T."/>
            <person name="Huttel B."/>
            <person name="Reinhardt R."/>
            <person name="Harder J."/>
        </authorList>
    </citation>
    <scope>NUCLEOTIDE SEQUENCE [LARGE SCALE GENOMIC DNA]</scope>
    <source>
        <strain evidence="2">65Phen</strain>
    </source>
</reference>
<gene>
    <name evidence="2" type="ORF">BN940_02831</name>
</gene>
<accession>W8X173</accession>
<name>W8X173_CASD6</name>
<dbReference type="Proteomes" id="UP000019805">
    <property type="component" value="Chromosome"/>
</dbReference>
<dbReference type="AlphaFoldDB" id="W8X173"/>
<feature type="domain" description="RepB plasmid partition" evidence="1">
    <location>
        <begin position="1"/>
        <end position="60"/>
    </location>
</feature>
<protein>
    <submittedName>
        <fullName evidence="2">Predicted transcriptional regulators</fullName>
    </submittedName>
</protein>
<dbReference type="EMBL" id="HG916765">
    <property type="protein sequence ID" value="CDM23042.1"/>
    <property type="molecule type" value="Genomic_DNA"/>
</dbReference>
<dbReference type="KEGG" id="cdn:BN940_02831"/>
<evidence type="ECO:0000259" key="1">
    <source>
        <dbReference type="Pfam" id="PF07506"/>
    </source>
</evidence>
<dbReference type="InterPro" id="IPR011111">
    <property type="entry name" value="Plasmid_RepB"/>
</dbReference>
<keyword evidence="3" id="KW-1185">Reference proteome</keyword>
<sequence>MAKMEREMGYIQEQFNLAEQTYGQDVLNLVLAKGYLAKLMANEAVLRHLTKKHPDMLSEFDSIVRLVMLEK</sequence>
<dbReference type="HOGENOM" id="CLU_2732607_0_0_4"/>
<dbReference type="OrthoDB" id="7632576at2"/>
<dbReference type="STRING" id="1437824.BN940_02831"/>
<evidence type="ECO:0000313" key="3">
    <source>
        <dbReference type="Proteomes" id="UP000019805"/>
    </source>
</evidence>
<dbReference type="eggNOG" id="COG1475">
    <property type="taxonomic scope" value="Bacteria"/>
</dbReference>
<organism evidence="2 3">
    <name type="scientific">Castellaniella defragrans (strain DSM 12143 / CCUG 39792 / 65Phen)</name>
    <name type="common">Alcaligenes defragrans</name>
    <dbReference type="NCBI Taxonomy" id="1437824"/>
    <lineage>
        <taxon>Bacteria</taxon>
        <taxon>Pseudomonadati</taxon>
        <taxon>Pseudomonadota</taxon>
        <taxon>Betaproteobacteria</taxon>
        <taxon>Burkholderiales</taxon>
        <taxon>Alcaligenaceae</taxon>
        <taxon>Castellaniella</taxon>
    </lineage>
</organism>
<dbReference type="RefSeq" id="WP_052355549.1">
    <property type="nucleotide sequence ID" value="NZ_HG916765.1"/>
</dbReference>
<proteinExistence type="predicted"/>
<dbReference type="Pfam" id="PF07506">
    <property type="entry name" value="RepB"/>
    <property type="match status" value="1"/>
</dbReference>